<dbReference type="WBParaSite" id="HPBE_0001208201-mRNA-1">
    <property type="protein sequence ID" value="HPBE_0001208201-mRNA-1"/>
    <property type="gene ID" value="HPBE_0001208201"/>
</dbReference>
<reference evidence="4" key="2">
    <citation type="submission" date="2019-09" db="UniProtKB">
        <authorList>
            <consortium name="WormBaseParasite"/>
        </authorList>
    </citation>
    <scope>IDENTIFICATION</scope>
</reference>
<feature type="region of interest" description="Disordered" evidence="1">
    <location>
        <begin position="1"/>
        <end position="35"/>
    </location>
</feature>
<dbReference type="Proteomes" id="UP000050761">
    <property type="component" value="Unassembled WGS sequence"/>
</dbReference>
<accession>A0A183FV02</accession>
<feature type="compositionally biased region" description="Basic and acidic residues" evidence="1">
    <location>
        <begin position="12"/>
        <end position="29"/>
    </location>
</feature>
<organism evidence="3 4">
    <name type="scientific">Heligmosomoides polygyrus</name>
    <name type="common">Parasitic roundworm</name>
    <dbReference type="NCBI Taxonomy" id="6339"/>
    <lineage>
        <taxon>Eukaryota</taxon>
        <taxon>Metazoa</taxon>
        <taxon>Ecdysozoa</taxon>
        <taxon>Nematoda</taxon>
        <taxon>Chromadorea</taxon>
        <taxon>Rhabditida</taxon>
        <taxon>Rhabditina</taxon>
        <taxon>Rhabditomorpha</taxon>
        <taxon>Strongyloidea</taxon>
        <taxon>Heligmosomidae</taxon>
        <taxon>Heligmosomoides</taxon>
    </lineage>
</organism>
<name>A0A183FV02_HELPZ</name>
<sequence>MEQHKREKKKEHRGEYKREKGREEERGCEGGEGEAGGLASAAAIQCPLNLLQGYHPIFDKCLNEEFGDNGIQLQARPNWQSKAPYFPQAALEALPTIQAATTSRTPNYDDDNLYSTYNHPNYEDYS</sequence>
<dbReference type="AlphaFoldDB" id="A0A183FV02"/>
<feature type="region of interest" description="Disordered" evidence="1">
    <location>
        <begin position="101"/>
        <end position="126"/>
    </location>
</feature>
<evidence type="ECO:0000256" key="1">
    <source>
        <dbReference type="SAM" id="MobiDB-lite"/>
    </source>
</evidence>
<gene>
    <name evidence="2" type="ORF">HPBE_LOCUS12083</name>
</gene>
<evidence type="ECO:0000313" key="2">
    <source>
        <dbReference type="EMBL" id="VDO90859.1"/>
    </source>
</evidence>
<keyword evidence="3" id="KW-1185">Reference proteome</keyword>
<proteinExistence type="predicted"/>
<evidence type="ECO:0000313" key="3">
    <source>
        <dbReference type="Proteomes" id="UP000050761"/>
    </source>
</evidence>
<dbReference type="EMBL" id="UZAH01027349">
    <property type="protein sequence ID" value="VDO90859.1"/>
    <property type="molecule type" value="Genomic_DNA"/>
</dbReference>
<feature type="compositionally biased region" description="Basic residues" evidence="1">
    <location>
        <begin position="1"/>
        <end position="11"/>
    </location>
</feature>
<evidence type="ECO:0000313" key="4">
    <source>
        <dbReference type="WBParaSite" id="HPBE_0001208201-mRNA-1"/>
    </source>
</evidence>
<protein>
    <submittedName>
        <fullName evidence="2 4">Uncharacterized protein</fullName>
    </submittedName>
</protein>
<accession>A0A3P7ZKL9</accession>
<reference evidence="2 3" key="1">
    <citation type="submission" date="2018-11" db="EMBL/GenBank/DDBJ databases">
        <authorList>
            <consortium name="Pathogen Informatics"/>
        </authorList>
    </citation>
    <scope>NUCLEOTIDE SEQUENCE [LARGE SCALE GENOMIC DNA]</scope>
</reference>